<organism evidence="17 18">
    <name type="scientific">Corynebacterium auriscanis</name>
    <dbReference type="NCBI Taxonomy" id="99807"/>
    <lineage>
        <taxon>Bacteria</taxon>
        <taxon>Bacillati</taxon>
        <taxon>Actinomycetota</taxon>
        <taxon>Actinomycetes</taxon>
        <taxon>Mycobacteriales</taxon>
        <taxon>Corynebacteriaceae</taxon>
        <taxon>Corynebacterium</taxon>
    </lineage>
</organism>
<evidence type="ECO:0000256" key="4">
    <source>
        <dbReference type="ARBA" id="ARBA00022670"/>
    </source>
</evidence>
<evidence type="ECO:0000256" key="11">
    <source>
        <dbReference type="ARBA" id="ARBA00023316"/>
    </source>
</evidence>
<gene>
    <name evidence="17" type="ORF">MA47_03640</name>
</gene>
<dbReference type="InterPro" id="IPR001264">
    <property type="entry name" value="Glyco_trans_51"/>
</dbReference>
<comment type="catalytic activity">
    <reaction evidence="12">
        <text>Preferential cleavage: (Ac)2-L-Lys-D-Ala-|-D-Ala. Also transpeptidation of peptidyl-alanyl moieties that are N-acyl substituents of D-alanine.</text>
        <dbReference type="EC" id="3.4.16.4"/>
    </reaction>
</comment>
<dbReference type="GO" id="GO:0008955">
    <property type="term" value="F:peptidoglycan glycosyltransferase activity"/>
    <property type="evidence" value="ECO:0007669"/>
    <property type="project" value="UniProtKB-EC"/>
</dbReference>
<dbReference type="InterPro" id="IPR012338">
    <property type="entry name" value="Beta-lactam/transpept-like"/>
</dbReference>
<dbReference type="PANTHER" id="PTHR32282">
    <property type="entry name" value="BINDING PROTEIN TRANSPEPTIDASE, PUTATIVE-RELATED"/>
    <property type="match status" value="1"/>
</dbReference>
<evidence type="ECO:0000256" key="12">
    <source>
        <dbReference type="ARBA" id="ARBA00034000"/>
    </source>
</evidence>
<feature type="domain" description="Glycosyl transferase family 51" evidence="16">
    <location>
        <begin position="69"/>
        <end position="253"/>
    </location>
</feature>
<proteinExistence type="inferred from homology"/>
<dbReference type="GO" id="GO:0008360">
    <property type="term" value="P:regulation of cell shape"/>
    <property type="evidence" value="ECO:0007669"/>
    <property type="project" value="UniProtKB-KW"/>
</dbReference>
<keyword evidence="10" id="KW-0511">Multifunctional enzyme</keyword>
<evidence type="ECO:0000256" key="9">
    <source>
        <dbReference type="ARBA" id="ARBA00022984"/>
    </source>
</evidence>
<evidence type="ECO:0000256" key="8">
    <source>
        <dbReference type="ARBA" id="ARBA00022960"/>
    </source>
</evidence>
<dbReference type="Proteomes" id="UP000030145">
    <property type="component" value="Unassembled WGS sequence"/>
</dbReference>
<keyword evidence="4" id="KW-0645">Protease</keyword>
<dbReference type="Pfam" id="PF00905">
    <property type="entry name" value="Transpeptidase"/>
    <property type="match status" value="1"/>
</dbReference>
<accession>A0A0A2DHV0</accession>
<keyword evidence="11" id="KW-0961">Cell wall biogenesis/degradation</keyword>
<dbReference type="InterPro" id="IPR050396">
    <property type="entry name" value="Glycosyltr_51/Transpeptidase"/>
</dbReference>
<keyword evidence="8" id="KW-0133">Cell shape</keyword>
<keyword evidence="3" id="KW-0121">Carboxypeptidase</keyword>
<keyword evidence="18" id="KW-1185">Reference proteome</keyword>
<evidence type="ECO:0000313" key="18">
    <source>
        <dbReference type="Proteomes" id="UP000030145"/>
    </source>
</evidence>
<keyword evidence="7" id="KW-0378">Hydrolase</keyword>
<dbReference type="EMBL" id="JRVJ01000004">
    <property type="protein sequence ID" value="KGM18785.1"/>
    <property type="molecule type" value="Genomic_DNA"/>
</dbReference>
<evidence type="ECO:0000313" key="17">
    <source>
        <dbReference type="EMBL" id="KGM18785.1"/>
    </source>
</evidence>
<dbReference type="InterPro" id="IPR023346">
    <property type="entry name" value="Lysozyme-like_dom_sf"/>
</dbReference>
<comment type="catalytic activity">
    <reaction evidence="13">
        <text>[GlcNAc-(1-&gt;4)-Mur2Ac(oyl-L-Ala-gamma-D-Glu-L-Lys-D-Ala-D-Ala)](n)-di-trans,octa-cis-undecaprenyl diphosphate + beta-D-GlcNAc-(1-&gt;4)-Mur2Ac(oyl-L-Ala-gamma-D-Glu-L-Lys-D-Ala-D-Ala)-di-trans,octa-cis-undecaprenyl diphosphate = [GlcNAc-(1-&gt;4)-Mur2Ac(oyl-L-Ala-gamma-D-Glu-L-Lys-D-Ala-D-Ala)](n+1)-di-trans,octa-cis-undecaprenyl diphosphate + di-trans,octa-cis-undecaprenyl diphosphate + H(+)</text>
        <dbReference type="Rhea" id="RHEA:23708"/>
        <dbReference type="Rhea" id="RHEA-COMP:9602"/>
        <dbReference type="Rhea" id="RHEA-COMP:9603"/>
        <dbReference type="ChEBI" id="CHEBI:15378"/>
        <dbReference type="ChEBI" id="CHEBI:58405"/>
        <dbReference type="ChEBI" id="CHEBI:60033"/>
        <dbReference type="ChEBI" id="CHEBI:78435"/>
        <dbReference type="EC" id="2.4.99.28"/>
    </reaction>
</comment>
<evidence type="ECO:0000256" key="2">
    <source>
        <dbReference type="ARBA" id="ARBA00007739"/>
    </source>
</evidence>
<dbReference type="SUPFAM" id="SSF56601">
    <property type="entry name" value="beta-lactamase/transpeptidase-like"/>
    <property type="match status" value="1"/>
</dbReference>
<comment type="similarity">
    <text evidence="2">In the N-terminal section; belongs to the glycosyltransferase 51 family.</text>
</comment>
<evidence type="ECO:0000256" key="3">
    <source>
        <dbReference type="ARBA" id="ARBA00022645"/>
    </source>
</evidence>
<dbReference type="AlphaFoldDB" id="A0A0A2DHV0"/>
<dbReference type="GO" id="GO:0030288">
    <property type="term" value="C:outer membrane-bounded periplasmic space"/>
    <property type="evidence" value="ECO:0007669"/>
    <property type="project" value="TreeGrafter"/>
</dbReference>
<dbReference type="GO" id="GO:0071555">
    <property type="term" value="P:cell wall organization"/>
    <property type="evidence" value="ECO:0007669"/>
    <property type="project" value="UniProtKB-KW"/>
</dbReference>
<sequence length="755" mass="79360">MNTSTSLAKMFAAIVVGGLLLALAMVPFAGLSGWAVSATNKTMNSNVQDISANDDLPRMSNITDRYGNTMAYIYDQRRIEVKPDEISQNMKNAIVAIEDRRFFEHAGVDIKGTLRAAAANVTSGGVSEGASTLNQQYVKNYLLLVKAESSEQQAAAIETSIPRKLREMKMASELDKEFSKDEILTRYLNLVSFGNNSFGVQTAARTYFGTNAKDLTIPQAALLAGIVQSTSRHDPFTNPDGALARRNAVLDAMASTGKISATNAARYKKQGLGVGKEPKGDTNGCIGAGNAGFFCDYVLQWLDSKGIDRDKVAKGGLTVRTTLDKKAQEAADKASKNHVSATQTGVASVSNFISPTGNGHEVVAMASSRNYGLDTKKKETVLPITHSLQGHGAGSVFKIFAAAKAIEQGAGLNTVLDVPNRVDVDNMGSGGAKNCPPSKYCVENATSYKPTMTLKEALATSPNTPFITMAEKAGVKGIVDLAVKMGLRSYDDKGSHGDTSIAKYTKDNNLGSFVLGPNAVNPLELSNVAATLADHGRWCEPRPVLSVTDHAGNEVPLGKSNCEQALNKNVADALSNGMGSDISSGTAAGAAASVGWSGPIAAKTGTTETSFSAAFMGFTPQWAGSTYIFNDGGSSQNLCTSPVRQCGEGNLYGGNEPAQTFLEASKTGVAARGGPGLPKYDPKYNTGTNPEKFASKNAGASSQGQASAQPQRRNGPSQGPATPPGLQDFENQINDLLNRLQSFGDQAAGGRPSRR</sequence>
<dbReference type="InterPro" id="IPR036950">
    <property type="entry name" value="PBP_transglycosylase"/>
</dbReference>
<evidence type="ECO:0000256" key="10">
    <source>
        <dbReference type="ARBA" id="ARBA00023268"/>
    </source>
</evidence>
<dbReference type="GO" id="GO:0009002">
    <property type="term" value="F:serine-type D-Ala-D-Ala carboxypeptidase activity"/>
    <property type="evidence" value="ECO:0007669"/>
    <property type="project" value="UniProtKB-EC"/>
</dbReference>
<evidence type="ECO:0000259" key="16">
    <source>
        <dbReference type="Pfam" id="PF00912"/>
    </source>
</evidence>
<evidence type="ECO:0000256" key="7">
    <source>
        <dbReference type="ARBA" id="ARBA00022801"/>
    </source>
</evidence>
<evidence type="ECO:0000256" key="1">
    <source>
        <dbReference type="ARBA" id="ARBA00007090"/>
    </source>
</evidence>
<feature type="compositionally biased region" description="Low complexity" evidence="14">
    <location>
        <begin position="698"/>
        <end position="709"/>
    </location>
</feature>
<feature type="domain" description="Penicillin-binding protein transpeptidase" evidence="15">
    <location>
        <begin position="361"/>
        <end position="629"/>
    </location>
</feature>
<keyword evidence="9" id="KW-0573">Peptidoglycan synthesis</keyword>
<feature type="compositionally biased region" description="Polar residues" evidence="14">
    <location>
        <begin position="710"/>
        <end position="720"/>
    </location>
</feature>
<comment type="similarity">
    <text evidence="1">In the C-terminal section; belongs to the transpeptidase family.</text>
</comment>
<comment type="caution">
    <text evidence="17">The sequence shown here is derived from an EMBL/GenBank/DDBJ whole genome shotgun (WGS) entry which is preliminary data.</text>
</comment>
<evidence type="ECO:0000256" key="14">
    <source>
        <dbReference type="SAM" id="MobiDB-lite"/>
    </source>
</evidence>
<dbReference type="PANTHER" id="PTHR32282:SF33">
    <property type="entry name" value="PEPTIDOGLYCAN GLYCOSYLTRANSFERASE"/>
    <property type="match status" value="1"/>
</dbReference>
<dbReference type="Gene3D" id="3.40.710.10">
    <property type="entry name" value="DD-peptidase/beta-lactamase superfamily"/>
    <property type="match status" value="1"/>
</dbReference>
<dbReference type="GO" id="GO:0008658">
    <property type="term" value="F:penicillin binding"/>
    <property type="evidence" value="ECO:0007669"/>
    <property type="project" value="InterPro"/>
</dbReference>
<dbReference type="FunFam" id="1.10.3810.10:FF:000001">
    <property type="entry name" value="Penicillin-binding protein 1A"/>
    <property type="match status" value="1"/>
</dbReference>
<dbReference type="GO" id="GO:0006508">
    <property type="term" value="P:proteolysis"/>
    <property type="evidence" value="ECO:0007669"/>
    <property type="project" value="UniProtKB-KW"/>
</dbReference>
<keyword evidence="6" id="KW-0808">Transferase</keyword>
<keyword evidence="5" id="KW-0328">Glycosyltransferase</keyword>
<evidence type="ECO:0000259" key="15">
    <source>
        <dbReference type="Pfam" id="PF00905"/>
    </source>
</evidence>
<dbReference type="Gene3D" id="1.10.3810.10">
    <property type="entry name" value="Biosynthetic peptidoglycan transglycosylase-like"/>
    <property type="match status" value="1"/>
</dbReference>
<dbReference type="GO" id="GO:0009252">
    <property type="term" value="P:peptidoglycan biosynthetic process"/>
    <property type="evidence" value="ECO:0007669"/>
    <property type="project" value="UniProtKB-KW"/>
</dbReference>
<dbReference type="SUPFAM" id="SSF53955">
    <property type="entry name" value="Lysozyme-like"/>
    <property type="match status" value="1"/>
</dbReference>
<dbReference type="InterPro" id="IPR001460">
    <property type="entry name" value="PCN-bd_Tpept"/>
</dbReference>
<evidence type="ECO:0000256" key="13">
    <source>
        <dbReference type="ARBA" id="ARBA00049902"/>
    </source>
</evidence>
<protein>
    <submittedName>
        <fullName evidence="17">Penicillin-binding protein</fullName>
    </submittedName>
</protein>
<dbReference type="Pfam" id="PF00912">
    <property type="entry name" value="Transgly"/>
    <property type="match status" value="1"/>
</dbReference>
<evidence type="ECO:0000256" key="6">
    <source>
        <dbReference type="ARBA" id="ARBA00022679"/>
    </source>
</evidence>
<name>A0A0A2DHV0_9CORY</name>
<reference evidence="17 18" key="1">
    <citation type="submission" date="2014-10" db="EMBL/GenBank/DDBJ databases">
        <title>Whole Genome sequence of Corynebacterium auriscanis strain CIP 106629.</title>
        <authorList>
            <person name="Hassan S.S."/>
            <person name="Jamal S.B."/>
            <person name="Tiwari S."/>
            <person name="Oliveira L.D.C."/>
            <person name="Souza F."/>
            <person name="Mariano D.C."/>
            <person name="Almeida S."/>
            <person name="Dorella F."/>
            <person name="Pereira F."/>
            <person name="Carvalho A."/>
            <person name="Leal C.A."/>
            <person name="Soares S.D.C."/>
            <person name="Figueiredo H.C."/>
            <person name="Silva A."/>
            <person name="Azevedo V.A."/>
        </authorList>
    </citation>
    <scope>NUCLEOTIDE SEQUENCE [LARGE SCALE GENOMIC DNA]</scope>
    <source>
        <strain evidence="17 18">CIP 106629</strain>
    </source>
</reference>
<feature type="region of interest" description="Disordered" evidence="14">
    <location>
        <begin position="672"/>
        <end position="729"/>
    </location>
</feature>
<evidence type="ECO:0000256" key="5">
    <source>
        <dbReference type="ARBA" id="ARBA00022676"/>
    </source>
</evidence>